<keyword evidence="2" id="KW-0238">DNA-binding</keyword>
<evidence type="ECO:0000256" key="1">
    <source>
        <dbReference type="ARBA" id="ARBA00023015"/>
    </source>
</evidence>
<reference evidence="6 8" key="2">
    <citation type="submission" date="2017-06" db="EMBL/GenBank/DDBJ databases">
        <authorList>
            <consortium name="Pathogen Informatics"/>
        </authorList>
    </citation>
    <scope>NUCLEOTIDE SEQUENCE [LARGE SCALE GENOMIC DNA]</scope>
    <source>
        <strain evidence="6 8">NCTC12947</strain>
    </source>
</reference>
<dbReference type="RefSeq" id="WP_066429012.1">
    <property type="nucleotide sequence ID" value="NZ_CP014227.1"/>
</dbReference>
<dbReference type="PANTHER" id="PTHR30154">
    <property type="entry name" value="LEUCINE-RESPONSIVE REGULATORY PROTEIN"/>
    <property type="match status" value="1"/>
</dbReference>
<dbReference type="AlphaFoldDB" id="A0AAX2GVZ2"/>
<evidence type="ECO:0000313" key="5">
    <source>
        <dbReference type="EMBL" id="AMD85005.1"/>
    </source>
</evidence>
<dbReference type="KEGG" id="chg:AXF12_05435"/>
<dbReference type="GO" id="GO:0043200">
    <property type="term" value="P:response to amino acid"/>
    <property type="evidence" value="ECO:0007669"/>
    <property type="project" value="TreeGrafter"/>
</dbReference>
<dbReference type="SUPFAM" id="SSF54909">
    <property type="entry name" value="Dimeric alpha+beta barrel"/>
    <property type="match status" value="1"/>
</dbReference>
<dbReference type="Gene3D" id="3.30.70.920">
    <property type="match status" value="1"/>
</dbReference>
<dbReference type="SMART" id="SM00344">
    <property type="entry name" value="HTH_ASNC"/>
    <property type="match status" value="1"/>
</dbReference>
<dbReference type="Pfam" id="PF01037">
    <property type="entry name" value="AsnC_trans_reg"/>
    <property type="match status" value="1"/>
</dbReference>
<name>A0AAX2GVZ2_9FLAO</name>
<dbReference type="GO" id="GO:0005829">
    <property type="term" value="C:cytosol"/>
    <property type="evidence" value="ECO:0007669"/>
    <property type="project" value="TreeGrafter"/>
</dbReference>
<sequence length="166" mass="19109">MYTLDHIDLMLLDELQQDSKQSIKKLAEKVNLSITPVHERIKKLESLGVIEKYVAVINGKEIGKKLVAYCQVKLLRHQGELFEEFENYIKTLDEVLEASYMAGAYDFLLKLVLNDMDEYQNFVVHKISKLEIIANIQSSFVIQEIKNTSMIKCLRGEAESVITINK</sequence>
<evidence type="ECO:0000313" key="8">
    <source>
        <dbReference type="Proteomes" id="UP000215539"/>
    </source>
</evidence>
<dbReference type="GO" id="GO:0043565">
    <property type="term" value="F:sequence-specific DNA binding"/>
    <property type="evidence" value="ECO:0007669"/>
    <property type="project" value="InterPro"/>
</dbReference>
<dbReference type="InterPro" id="IPR036388">
    <property type="entry name" value="WH-like_DNA-bd_sf"/>
</dbReference>
<dbReference type="InterPro" id="IPR036390">
    <property type="entry name" value="WH_DNA-bd_sf"/>
</dbReference>
<evidence type="ECO:0000313" key="6">
    <source>
        <dbReference type="EMBL" id="SNV05803.1"/>
    </source>
</evidence>
<reference evidence="5 7" key="1">
    <citation type="submission" date="2016-02" db="EMBL/GenBank/DDBJ databases">
        <authorList>
            <person name="Holder M.E."/>
            <person name="Ajami N.J."/>
            <person name="Petrosino J.F."/>
        </authorList>
    </citation>
    <scope>NUCLEOTIDE SEQUENCE [LARGE SCALE GENOMIC DNA]</scope>
    <source>
        <strain evidence="5 7">CCUG 32990</strain>
    </source>
</reference>
<organism evidence="6 8">
    <name type="scientific">Capnocytophaga haemolytica</name>
    <dbReference type="NCBI Taxonomy" id="45243"/>
    <lineage>
        <taxon>Bacteria</taxon>
        <taxon>Pseudomonadati</taxon>
        <taxon>Bacteroidota</taxon>
        <taxon>Flavobacteriia</taxon>
        <taxon>Flavobacteriales</taxon>
        <taxon>Flavobacteriaceae</taxon>
        <taxon>Capnocytophaga</taxon>
    </lineage>
</organism>
<dbReference type="PROSITE" id="PS50956">
    <property type="entry name" value="HTH_ASNC_2"/>
    <property type="match status" value="1"/>
</dbReference>
<dbReference type="InterPro" id="IPR000485">
    <property type="entry name" value="AsnC-type_HTH_dom"/>
</dbReference>
<gene>
    <name evidence="6" type="primary">lrp</name>
    <name evidence="5" type="ORF">AXF12_05435</name>
    <name evidence="6" type="ORF">SAMEA44541418_00636</name>
</gene>
<dbReference type="Proteomes" id="UP000065822">
    <property type="component" value="Chromosome"/>
</dbReference>
<accession>A0AAX2GVZ2</accession>
<dbReference type="EMBL" id="LT906449">
    <property type="protein sequence ID" value="SNV05803.1"/>
    <property type="molecule type" value="Genomic_DNA"/>
</dbReference>
<protein>
    <submittedName>
        <fullName evidence="5">AsnC family transcriptional regulator</fullName>
    </submittedName>
    <submittedName>
        <fullName evidence="6">Leucine-responsive regulatory protein</fullName>
    </submittedName>
</protein>
<dbReference type="PANTHER" id="PTHR30154:SF34">
    <property type="entry name" value="TRANSCRIPTIONAL REGULATOR AZLB"/>
    <property type="match status" value="1"/>
</dbReference>
<dbReference type="SUPFAM" id="SSF46785">
    <property type="entry name" value="Winged helix' DNA-binding domain"/>
    <property type="match status" value="1"/>
</dbReference>
<dbReference type="PRINTS" id="PR00033">
    <property type="entry name" value="HTHASNC"/>
</dbReference>
<evidence type="ECO:0000259" key="4">
    <source>
        <dbReference type="PROSITE" id="PS50956"/>
    </source>
</evidence>
<dbReference type="Gene3D" id="1.10.10.10">
    <property type="entry name" value="Winged helix-like DNA-binding domain superfamily/Winged helix DNA-binding domain"/>
    <property type="match status" value="1"/>
</dbReference>
<proteinExistence type="predicted"/>
<dbReference type="Proteomes" id="UP000215539">
    <property type="component" value="Chromosome 1"/>
</dbReference>
<dbReference type="InterPro" id="IPR019887">
    <property type="entry name" value="Tscrpt_reg_AsnC/Lrp_C"/>
</dbReference>
<keyword evidence="3" id="KW-0804">Transcription</keyword>
<evidence type="ECO:0000313" key="7">
    <source>
        <dbReference type="Proteomes" id="UP000065822"/>
    </source>
</evidence>
<feature type="domain" description="HTH asnC-type" evidence="4">
    <location>
        <begin position="4"/>
        <end position="65"/>
    </location>
</feature>
<evidence type="ECO:0000256" key="3">
    <source>
        <dbReference type="ARBA" id="ARBA00023163"/>
    </source>
</evidence>
<keyword evidence="7" id="KW-1185">Reference proteome</keyword>
<dbReference type="InterPro" id="IPR019888">
    <property type="entry name" value="Tscrpt_reg_AsnC-like"/>
</dbReference>
<keyword evidence="1" id="KW-0805">Transcription regulation</keyword>
<dbReference type="Pfam" id="PF13412">
    <property type="entry name" value="HTH_24"/>
    <property type="match status" value="1"/>
</dbReference>
<dbReference type="EMBL" id="CP014227">
    <property type="protein sequence ID" value="AMD85005.1"/>
    <property type="molecule type" value="Genomic_DNA"/>
</dbReference>
<evidence type="ECO:0000256" key="2">
    <source>
        <dbReference type="ARBA" id="ARBA00023125"/>
    </source>
</evidence>
<dbReference type="InterPro" id="IPR011008">
    <property type="entry name" value="Dimeric_a/b-barrel"/>
</dbReference>